<evidence type="ECO:0000256" key="8">
    <source>
        <dbReference type="ARBA" id="ARBA00022982"/>
    </source>
</evidence>
<organism evidence="15 16">
    <name type="scientific">Ottowia beijingensis</name>
    <dbReference type="NCBI Taxonomy" id="1207057"/>
    <lineage>
        <taxon>Bacteria</taxon>
        <taxon>Pseudomonadati</taxon>
        <taxon>Pseudomonadota</taxon>
        <taxon>Betaproteobacteria</taxon>
        <taxon>Burkholderiales</taxon>
        <taxon>Comamonadaceae</taxon>
        <taxon>Ottowia</taxon>
    </lineage>
</organism>
<comment type="caution">
    <text evidence="15">The sequence shown here is derived from an EMBL/GenBank/DDBJ whole genome shotgun (WGS) entry which is preliminary data.</text>
</comment>
<dbReference type="GO" id="GO:0020037">
    <property type="term" value="F:heme binding"/>
    <property type="evidence" value="ECO:0007669"/>
    <property type="project" value="TreeGrafter"/>
</dbReference>
<evidence type="ECO:0000256" key="1">
    <source>
        <dbReference type="ARBA" id="ARBA00001970"/>
    </source>
</evidence>
<dbReference type="AlphaFoldDB" id="A0A853ITJ2"/>
<evidence type="ECO:0000256" key="13">
    <source>
        <dbReference type="SAM" id="Phobius"/>
    </source>
</evidence>
<gene>
    <name evidence="15" type="ORF">H0I39_12780</name>
</gene>
<keyword evidence="9 13" id="KW-1133">Transmembrane helix</keyword>
<feature type="domain" description="Cytochrome b561 bacterial/Ni-hydrogenase" evidence="14">
    <location>
        <begin position="8"/>
        <end position="174"/>
    </location>
</feature>
<evidence type="ECO:0000256" key="6">
    <source>
        <dbReference type="ARBA" id="ARBA00022692"/>
    </source>
</evidence>
<dbReference type="Proteomes" id="UP000589716">
    <property type="component" value="Unassembled WGS sequence"/>
</dbReference>
<keyword evidence="6 13" id="KW-0812">Transmembrane</keyword>
<name>A0A853ITJ2_9BURK</name>
<dbReference type="EMBL" id="JACCKX010000001">
    <property type="protein sequence ID" value="NZA02415.1"/>
    <property type="molecule type" value="Genomic_DNA"/>
</dbReference>
<sequence>MTPDSATRYGTVSRTLHWGMALGLGWMFASAITHSLAEKSALDAFLWPTHKHVGSLLMLLVLLRGAWALMNAGRRPPSVGTLAHLGHLGLYGLMVAIPFIGLLRQYGSARAFSPLGLPVFPGRDADTAVKWMTDLGGALHGELGWALLALTVGHVFMAFWHRRRGPDVLPRMLG</sequence>
<comment type="similarity">
    <text evidence="12">Belongs to the cytochrome b561 family.</text>
</comment>
<comment type="subcellular location">
    <subcellularLocation>
        <location evidence="2">Cell membrane</location>
        <topology evidence="2">Multi-pass membrane protein</topology>
    </subcellularLocation>
</comment>
<evidence type="ECO:0000313" key="16">
    <source>
        <dbReference type="Proteomes" id="UP000589716"/>
    </source>
</evidence>
<dbReference type="InterPro" id="IPR011577">
    <property type="entry name" value="Cyt_b561_bac/Ni-Hgenase"/>
</dbReference>
<evidence type="ECO:0000256" key="9">
    <source>
        <dbReference type="ARBA" id="ARBA00022989"/>
    </source>
</evidence>
<keyword evidence="10" id="KW-0408">Iron</keyword>
<keyword evidence="4" id="KW-1003">Cell membrane</keyword>
<dbReference type="InterPro" id="IPR016174">
    <property type="entry name" value="Di-haem_cyt_TM"/>
</dbReference>
<feature type="transmembrane region" description="Helical" evidence="13">
    <location>
        <begin position="143"/>
        <end position="161"/>
    </location>
</feature>
<dbReference type="GO" id="GO:0046872">
    <property type="term" value="F:metal ion binding"/>
    <property type="evidence" value="ECO:0007669"/>
    <property type="project" value="UniProtKB-KW"/>
</dbReference>
<keyword evidence="8" id="KW-0249">Electron transport</keyword>
<feature type="transmembrane region" description="Helical" evidence="13">
    <location>
        <begin position="52"/>
        <end position="70"/>
    </location>
</feature>
<dbReference type="PANTHER" id="PTHR30529:SF1">
    <property type="entry name" value="CYTOCHROME B561 HOMOLOG 2"/>
    <property type="match status" value="1"/>
</dbReference>
<evidence type="ECO:0000256" key="10">
    <source>
        <dbReference type="ARBA" id="ARBA00023004"/>
    </source>
</evidence>
<evidence type="ECO:0000256" key="2">
    <source>
        <dbReference type="ARBA" id="ARBA00004651"/>
    </source>
</evidence>
<dbReference type="PANTHER" id="PTHR30529">
    <property type="entry name" value="CYTOCHROME B561"/>
    <property type="match status" value="1"/>
</dbReference>
<evidence type="ECO:0000259" key="14">
    <source>
        <dbReference type="Pfam" id="PF01292"/>
    </source>
</evidence>
<evidence type="ECO:0000313" key="15">
    <source>
        <dbReference type="EMBL" id="NZA02415.1"/>
    </source>
</evidence>
<dbReference type="RefSeq" id="WP_180550750.1">
    <property type="nucleotide sequence ID" value="NZ_DAIPTI010000008.1"/>
</dbReference>
<accession>A0A853ITJ2</accession>
<dbReference type="GO" id="GO:0009055">
    <property type="term" value="F:electron transfer activity"/>
    <property type="evidence" value="ECO:0007669"/>
    <property type="project" value="InterPro"/>
</dbReference>
<dbReference type="GO" id="GO:0005886">
    <property type="term" value="C:plasma membrane"/>
    <property type="evidence" value="ECO:0007669"/>
    <property type="project" value="UniProtKB-SubCell"/>
</dbReference>
<feature type="transmembrane region" description="Helical" evidence="13">
    <location>
        <begin position="12"/>
        <end position="32"/>
    </location>
</feature>
<keyword evidence="7" id="KW-0479">Metal-binding</keyword>
<protein>
    <submittedName>
        <fullName evidence="15">Cytochrome b</fullName>
    </submittedName>
</protein>
<evidence type="ECO:0000256" key="3">
    <source>
        <dbReference type="ARBA" id="ARBA00022448"/>
    </source>
</evidence>
<keyword evidence="16" id="KW-1185">Reference proteome</keyword>
<dbReference type="GO" id="GO:0022904">
    <property type="term" value="P:respiratory electron transport chain"/>
    <property type="evidence" value="ECO:0007669"/>
    <property type="project" value="InterPro"/>
</dbReference>
<keyword evidence="11 13" id="KW-0472">Membrane</keyword>
<reference evidence="15 16" key="1">
    <citation type="submission" date="2020-07" db="EMBL/GenBank/DDBJ databases">
        <authorList>
            <person name="Maaloum M."/>
        </authorList>
    </citation>
    <scope>NUCLEOTIDE SEQUENCE [LARGE SCALE GENOMIC DNA]</scope>
    <source>
        <strain evidence="15 16">GCS-AN-3</strain>
    </source>
</reference>
<keyword evidence="5" id="KW-0349">Heme</keyword>
<evidence type="ECO:0000256" key="12">
    <source>
        <dbReference type="ARBA" id="ARBA00037975"/>
    </source>
</evidence>
<evidence type="ECO:0000256" key="4">
    <source>
        <dbReference type="ARBA" id="ARBA00022475"/>
    </source>
</evidence>
<evidence type="ECO:0000256" key="5">
    <source>
        <dbReference type="ARBA" id="ARBA00022617"/>
    </source>
</evidence>
<dbReference type="Pfam" id="PF01292">
    <property type="entry name" value="Ni_hydr_CYTB"/>
    <property type="match status" value="1"/>
</dbReference>
<evidence type="ECO:0000256" key="7">
    <source>
        <dbReference type="ARBA" id="ARBA00022723"/>
    </source>
</evidence>
<keyword evidence="3" id="KW-0813">Transport</keyword>
<evidence type="ECO:0000256" key="11">
    <source>
        <dbReference type="ARBA" id="ARBA00023136"/>
    </source>
</evidence>
<dbReference type="SUPFAM" id="SSF81342">
    <property type="entry name" value="Transmembrane di-heme cytochromes"/>
    <property type="match status" value="1"/>
</dbReference>
<proteinExistence type="inferred from homology"/>
<feature type="transmembrane region" description="Helical" evidence="13">
    <location>
        <begin position="82"/>
        <end position="103"/>
    </location>
</feature>
<dbReference type="InterPro" id="IPR052168">
    <property type="entry name" value="Cytochrome_b561_oxidase"/>
</dbReference>
<comment type="cofactor">
    <cofactor evidence="1">
        <name>heme b</name>
        <dbReference type="ChEBI" id="CHEBI:60344"/>
    </cofactor>
</comment>